<dbReference type="Proteomes" id="UP000267145">
    <property type="component" value="Unassembled WGS sequence"/>
</dbReference>
<dbReference type="PANTHER" id="PTHR39394:SF1">
    <property type="entry name" value="DNAJ HOMOLOGUE SUBFAMILY C MEMBER 28 CONSERVED DOMAIN-CONTAINING PROTEIN"/>
    <property type="match status" value="1"/>
</dbReference>
<dbReference type="GeneID" id="39613082"/>
<dbReference type="RefSeq" id="XP_028492935.1">
    <property type="nucleotide sequence ID" value="XM_028643468.1"/>
</dbReference>
<feature type="compositionally biased region" description="Basic and acidic residues" evidence="1">
    <location>
        <begin position="376"/>
        <end position="387"/>
    </location>
</feature>
<sequence length="528" mass="56516">MPTNLPRPCSLCIRRLSPRSLPTRSPPRRLLSSASQDKPSKDPSATASEKPGNETPAAAPQDDPPDEDTLQGALSRRLEQATEEALTGSTSGFRAVTTEAGFSPALKDRLFEKVQAATFQDAPAAAFAEAGLTAREGTVPAASAAASAATPWTGTETQHDAVLRMLDDAHRPLPVGARGTYRVPQPVALPRRRAPVKASVRAAHAREMAGAYIDLKTRSGGGGTSSGSAGPAAAAASEDEREAFREEMRRRFEPVARAVPATVSGLAALANRRIEEAMGAGGQFRGIARGAGVRGEAATRNPFVDTTQDLMDRMIQRQGIVPPWIEKQQEVVREVAAFRARLRGDWARHAARMIAASGGDVTAQAARADGFAAAEERVNPRRRKDEAAAAAEGAAPVEVSAEDVGPIFRDPAWEAAERSYLTLSVETLNNLTRSYNLMAPELAKKPYYSLERELKACYADVAPLLPDMIRDGGLRPARSLLAEGQAAARPPSMFAQLGGEGHARVYDNRAPKYGFKEMWRDIWGAKKA</sequence>
<accession>A0A3M9Y2V6</accession>
<feature type="region of interest" description="Disordered" evidence="1">
    <location>
        <begin position="376"/>
        <end position="395"/>
    </location>
</feature>
<name>A0A3M9Y2V6_9PEZI</name>
<feature type="compositionally biased region" description="Low complexity" evidence="1">
    <location>
        <begin position="226"/>
        <end position="236"/>
    </location>
</feature>
<organism evidence="3 4">
    <name type="scientific">Verticillium nonalfalfae</name>
    <dbReference type="NCBI Taxonomy" id="1051616"/>
    <lineage>
        <taxon>Eukaryota</taxon>
        <taxon>Fungi</taxon>
        <taxon>Dikarya</taxon>
        <taxon>Ascomycota</taxon>
        <taxon>Pezizomycotina</taxon>
        <taxon>Sordariomycetes</taxon>
        <taxon>Hypocreomycetidae</taxon>
        <taxon>Glomerellales</taxon>
        <taxon>Plectosphaerellaceae</taxon>
        <taxon>Verticillium</taxon>
    </lineage>
</organism>
<feature type="compositionally biased region" description="Low complexity" evidence="1">
    <location>
        <begin position="14"/>
        <end position="35"/>
    </location>
</feature>
<evidence type="ECO:0000313" key="3">
    <source>
        <dbReference type="EMBL" id="RNJ54777.1"/>
    </source>
</evidence>
<keyword evidence="4" id="KW-1185">Reference proteome</keyword>
<dbReference type="Pfam" id="PF09350">
    <property type="entry name" value="DJC28_CD"/>
    <property type="match status" value="1"/>
</dbReference>
<reference evidence="3 4" key="1">
    <citation type="submission" date="2018-10" db="EMBL/GenBank/DDBJ databases">
        <title>Genome sequence of Verticillium nonalfalfae VnAa140.</title>
        <authorList>
            <person name="Stajich J.E."/>
            <person name="Kasson M.T."/>
        </authorList>
    </citation>
    <scope>NUCLEOTIDE SEQUENCE [LARGE SCALE GENOMIC DNA]</scope>
    <source>
        <strain evidence="3 4">VnAa140</strain>
    </source>
</reference>
<gene>
    <name evidence="3" type="ORF">D7B24_009393</name>
</gene>
<dbReference type="InterPro" id="IPR018961">
    <property type="entry name" value="DnaJ_homolog_subfam-C_membr-28"/>
</dbReference>
<dbReference type="AlphaFoldDB" id="A0A3M9Y2V6"/>
<feature type="region of interest" description="Disordered" evidence="1">
    <location>
        <begin position="1"/>
        <end position="92"/>
    </location>
</feature>
<evidence type="ECO:0000259" key="2">
    <source>
        <dbReference type="Pfam" id="PF09350"/>
    </source>
</evidence>
<evidence type="ECO:0000313" key="4">
    <source>
        <dbReference type="Proteomes" id="UP000267145"/>
    </source>
</evidence>
<dbReference type="PANTHER" id="PTHR39394">
    <property type="entry name" value="YALI0E31793P"/>
    <property type="match status" value="1"/>
</dbReference>
<dbReference type="EMBL" id="RBVV01000093">
    <property type="protein sequence ID" value="RNJ54777.1"/>
    <property type="molecule type" value="Genomic_DNA"/>
</dbReference>
<feature type="domain" description="DnaJ homologue subfamily C member 28 conserved" evidence="2">
    <location>
        <begin position="269"/>
        <end position="339"/>
    </location>
</feature>
<protein>
    <recommendedName>
        <fullName evidence="2">DnaJ homologue subfamily C member 28 conserved domain-containing protein</fullName>
    </recommendedName>
</protein>
<proteinExistence type="predicted"/>
<feature type="region of interest" description="Disordered" evidence="1">
    <location>
        <begin position="216"/>
        <end position="246"/>
    </location>
</feature>
<evidence type="ECO:0000256" key="1">
    <source>
        <dbReference type="SAM" id="MobiDB-lite"/>
    </source>
</evidence>
<dbReference type="STRING" id="1051616.A0A3M9Y2V6"/>
<comment type="caution">
    <text evidence="3">The sequence shown here is derived from an EMBL/GenBank/DDBJ whole genome shotgun (WGS) entry which is preliminary data.</text>
</comment>